<dbReference type="Proteomes" id="UP000619079">
    <property type="component" value="Unassembled WGS sequence"/>
</dbReference>
<sequence>MMKQACIVATLCVAVVQVRADPPAIEDVSAKQGPDGWTIEVTLSHPDTGWEHYADGWRVLDMEGRELGLRELLHPHVTEQPFTRALSGVPIPDGTRTVRIEARCSVDGWSGHTETVTLP</sequence>
<evidence type="ECO:0000313" key="2">
    <source>
        <dbReference type="Proteomes" id="UP000619079"/>
    </source>
</evidence>
<dbReference type="AlphaFoldDB" id="A0A8J7IKY6"/>
<gene>
    <name evidence="1" type="ORF">JF290_11435</name>
</gene>
<protein>
    <submittedName>
        <fullName evidence="1">Uncharacterized protein</fullName>
    </submittedName>
</protein>
<keyword evidence="2" id="KW-1185">Reference proteome</keyword>
<accession>A0A8J7IKY6</accession>
<comment type="caution">
    <text evidence="1">The sequence shown here is derived from an EMBL/GenBank/DDBJ whole genome shotgun (WGS) entry which is preliminary data.</text>
</comment>
<reference evidence="1" key="1">
    <citation type="submission" date="2020-12" db="EMBL/GenBank/DDBJ databases">
        <title>Sedimentitalea sp. nov., isolated from sand in Incheon.</title>
        <authorList>
            <person name="Kim W."/>
        </authorList>
    </citation>
    <scope>NUCLEOTIDE SEQUENCE</scope>
    <source>
        <strain evidence="1">CAU 1593</strain>
    </source>
</reference>
<organism evidence="1 2">
    <name type="scientific">Sedimentitalea arenosa</name>
    <dbReference type="NCBI Taxonomy" id="2798803"/>
    <lineage>
        <taxon>Bacteria</taxon>
        <taxon>Pseudomonadati</taxon>
        <taxon>Pseudomonadota</taxon>
        <taxon>Alphaproteobacteria</taxon>
        <taxon>Rhodobacterales</taxon>
        <taxon>Paracoccaceae</taxon>
        <taxon>Sedimentitalea</taxon>
    </lineage>
</organism>
<name>A0A8J7IKY6_9RHOB</name>
<evidence type="ECO:0000313" key="1">
    <source>
        <dbReference type="EMBL" id="MBJ6372138.1"/>
    </source>
</evidence>
<proteinExistence type="predicted"/>
<dbReference type="EMBL" id="JAELVR010000007">
    <property type="protein sequence ID" value="MBJ6372138.1"/>
    <property type="molecule type" value="Genomic_DNA"/>
</dbReference>